<accession>A0A4U9U578</accession>
<evidence type="ECO:0000313" key="1">
    <source>
        <dbReference type="EMBL" id="VTR28050.1"/>
    </source>
</evidence>
<name>A0A4U9U578_SERFO</name>
<organism evidence="1">
    <name type="scientific">Serratia fonticola</name>
    <dbReference type="NCBI Taxonomy" id="47917"/>
    <lineage>
        <taxon>Bacteria</taxon>
        <taxon>Pseudomonadati</taxon>
        <taxon>Pseudomonadota</taxon>
        <taxon>Gammaproteobacteria</taxon>
        <taxon>Enterobacterales</taxon>
        <taxon>Yersiniaceae</taxon>
        <taxon>Serratia</taxon>
    </lineage>
</organism>
<reference evidence="1" key="1">
    <citation type="submission" date="2019-05" db="EMBL/GenBank/DDBJ databases">
        <authorList>
            <consortium name="Pathogen Informatics"/>
        </authorList>
    </citation>
    <scope>NUCLEOTIDE SEQUENCE [LARGE SCALE GENOMIC DNA]</scope>
    <source>
        <strain evidence="1">NCTC12965</strain>
    </source>
</reference>
<sequence length="39" mass="4748">MQNDEFYMARAFELARLGRFTTTRTECGLRDRARWQHRG</sequence>
<dbReference type="EMBL" id="CABEEZ010000054">
    <property type="protein sequence ID" value="VTR28050.1"/>
    <property type="molecule type" value="Genomic_DNA"/>
</dbReference>
<proteinExistence type="predicted"/>
<gene>
    <name evidence="1" type="ORF">NCTC12965_02671</name>
</gene>
<dbReference type="AlphaFoldDB" id="A0A4U9U578"/>
<protein>
    <submittedName>
        <fullName evidence="1">Uncharacterized protein</fullName>
    </submittedName>
</protein>